<dbReference type="GO" id="GO:0019693">
    <property type="term" value="P:ribose phosphate metabolic process"/>
    <property type="evidence" value="ECO:0007669"/>
    <property type="project" value="TreeGrafter"/>
</dbReference>
<keyword evidence="9" id="KW-0479">Metal-binding</keyword>
<comment type="caution">
    <text evidence="12">The sequence shown here is derived from an EMBL/GenBank/DDBJ whole genome shotgun (WGS) entry which is preliminary data.</text>
</comment>
<comment type="similarity">
    <text evidence="3">Belongs to the Nudix hydrolase family. NudK subfamily.</text>
</comment>
<proteinExistence type="inferred from homology"/>
<keyword evidence="13" id="KW-1185">Reference proteome</keyword>
<evidence type="ECO:0000256" key="8">
    <source>
        <dbReference type="ARBA" id="ARBA00032272"/>
    </source>
</evidence>
<feature type="short sequence motif" description="Nudix box" evidence="10">
    <location>
        <begin position="75"/>
        <end position="97"/>
    </location>
</feature>
<comment type="catalytic activity">
    <reaction evidence="1">
        <text>GDP-alpha-D-mannose + H2O = alpha-D-mannose 1-phosphate + GMP + 2 H(+)</text>
        <dbReference type="Rhea" id="RHEA:27978"/>
        <dbReference type="ChEBI" id="CHEBI:15377"/>
        <dbReference type="ChEBI" id="CHEBI:15378"/>
        <dbReference type="ChEBI" id="CHEBI:57527"/>
        <dbReference type="ChEBI" id="CHEBI:58115"/>
        <dbReference type="ChEBI" id="CHEBI:58409"/>
    </reaction>
</comment>
<evidence type="ECO:0000256" key="1">
    <source>
        <dbReference type="ARBA" id="ARBA00000847"/>
    </source>
</evidence>
<dbReference type="PANTHER" id="PTHR11839">
    <property type="entry name" value="UDP/ADP-SUGAR PYROPHOSPHATASE"/>
    <property type="match status" value="1"/>
</dbReference>
<evidence type="ECO:0000256" key="5">
    <source>
        <dbReference type="ARBA" id="ARBA00016377"/>
    </source>
</evidence>
<protein>
    <recommendedName>
        <fullName evidence="5">GDP-mannose pyrophosphatase</fullName>
    </recommendedName>
    <alternativeName>
        <fullName evidence="7">GDP-mannose hydrolase</fullName>
    </alternativeName>
    <alternativeName>
        <fullName evidence="8">GDPMK</fullName>
    </alternativeName>
</protein>
<organism evidence="12 13">
    <name type="scientific">Salibacter halophilus</name>
    <dbReference type="NCBI Taxonomy" id="1803916"/>
    <lineage>
        <taxon>Bacteria</taxon>
        <taxon>Pseudomonadati</taxon>
        <taxon>Bacteroidota</taxon>
        <taxon>Flavobacteriia</taxon>
        <taxon>Flavobacteriales</taxon>
        <taxon>Salibacteraceae</taxon>
        <taxon>Salibacter</taxon>
    </lineage>
</organism>
<dbReference type="Proteomes" id="UP000435357">
    <property type="component" value="Unassembled WGS sequence"/>
</dbReference>
<dbReference type="SUPFAM" id="SSF55811">
    <property type="entry name" value="Nudix"/>
    <property type="match status" value="1"/>
</dbReference>
<keyword evidence="9" id="KW-0460">Magnesium</keyword>
<feature type="domain" description="Nudix hydrolase" evidence="11">
    <location>
        <begin position="37"/>
        <end position="175"/>
    </location>
</feature>
<dbReference type="PANTHER" id="PTHR11839:SF18">
    <property type="entry name" value="NUDIX HYDROLASE DOMAIN-CONTAINING PROTEIN"/>
    <property type="match status" value="1"/>
</dbReference>
<dbReference type="PROSITE" id="PS51462">
    <property type="entry name" value="NUDIX"/>
    <property type="match status" value="1"/>
</dbReference>
<dbReference type="RefSeq" id="WP_151168459.1">
    <property type="nucleotide sequence ID" value="NZ_WACR01000007.1"/>
</dbReference>
<evidence type="ECO:0000259" key="11">
    <source>
        <dbReference type="PROSITE" id="PS51462"/>
    </source>
</evidence>
<dbReference type="InterPro" id="IPR004385">
    <property type="entry name" value="NDP_pyrophosphatase"/>
</dbReference>
<dbReference type="InterPro" id="IPR015797">
    <property type="entry name" value="NUDIX_hydrolase-like_dom_sf"/>
</dbReference>
<feature type="binding site" evidence="9">
    <location>
        <position position="74"/>
    </location>
    <ligand>
        <name>Mg(2+)</name>
        <dbReference type="ChEBI" id="CHEBI:18420"/>
        <label>1</label>
    </ligand>
</feature>
<dbReference type="EMBL" id="WACR01000007">
    <property type="protein sequence ID" value="KAB1063723.1"/>
    <property type="molecule type" value="Genomic_DNA"/>
</dbReference>
<name>A0A6N6M5T3_9FLAO</name>
<dbReference type="NCBIfam" id="TIGR00052">
    <property type="entry name" value="nudix-type nucleoside diphosphatase, YffH/AdpP family"/>
    <property type="match status" value="1"/>
</dbReference>
<evidence type="ECO:0000313" key="13">
    <source>
        <dbReference type="Proteomes" id="UP000435357"/>
    </source>
</evidence>
<dbReference type="InterPro" id="IPR020084">
    <property type="entry name" value="NUDIX_hydrolase_CS"/>
</dbReference>
<dbReference type="Gene3D" id="3.90.79.10">
    <property type="entry name" value="Nucleoside Triphosphate Pyrophosphohydrolase"/>
    <property type="match status" value="1"/>
</dbReference>
<evidence type="ECO:0000256" key="9">
    <source>
        <dbReference type="PIRSR" id="PIRSR604385-2"/>
    </source>
</evidence>
<dbReference type="GO" id="GO:0005829">
    <property type="term" value="C:cytosol"/>
    <property type="evidence" value="ECO:0007669"/>
    <property type="project" value="TreeGrafter"/>
</dbReference>
<gene>
    <name evidence="12" type="ORF">F3059_09145</name>
</gene>
<comment type="cofactor">
    <cofactor evidence="2 9">
        <name>Mg(2+)</name>
        <dbReference type="ChEBI" id="CHEBI:18420"/>
    </cofactor>
</comment>
<evidence type="ECO:0000256" key="6">
    <source>
        <dbReference type="ARBA" id="ARBA00022801"/>
    </source>
</evidence>
<evidence type="ECO:0000256" key="10">
    <source>
        <dbReference type="PIRSR" id="PIRSR604385-3"/>
    </source>
</evidence>
<keyword evidence="6 12" id="KW-0378">Hydrolase</keyword>
<evidence type="ECO:0000256" key="2">
    <source>
        <dbReference type="ARBA" id="ARBA00001946"/>
    </source>
</evidence>
<reference evidence="12 13" key="1">
    <citation type="submission" date="2019-09" db="EMBL/GenBank/DDBJ databases">
        <title>Genomes of Cryomorphaceae.</title>
        <authorList>
            <person name="Bowman J.P."/>
        </authorList>
    </citation>
    <scope>NUCLEOTIDE SEQUENCE [LARGE SCALE GENOMIC DNA]</scope>
    <source>
        <strain evidence="12 13">KCTC 52047</strain>
    </source>
</reference>
<evidence type="ECO:0000313" key="12">
    <source>
        <dbReference type="EMBL" id="KAB1063723.1"/>
    </source>
</evidence>
<dbReference type="InterPro" id="IPR000086">
    <property type="entry name" value="NUDIX_hydrolase_dom"/>
</dbReference>
<dbReference type="AlphaFoldDB" id="A0A6N6M5T3"/>
<dbReference type="GO" id="GO:0006753">
    <property type="term" value="P:nucleoside phosphate metabolic process"/>
    <property type="evidence" value="ECO:0007669"/>
    <property type="project" value="TreeGrafter"/>
</dbReference>
<feature type="binding site" evidence="9">
    <location>
        <position position="90"/>
    </location>
    <ligand>
        <name>Mg(2+)</name>
        <dbReference type="ChEBI" id="CHEBI:18420"/>
        <label>1</label>
    </ligand>
</feature>
<dbReference type="OrthoDB" id="1523642at2"/>
<feature type="binding site" evidence="9">
    <location>
        <position position="94"/>
    </location>
    <ligand>
        <name>Mg(2+)</name>
        <dbReference type="ChEBI" id="CHEBI:18420"/>
        <label>1</label>
    </ligand>
</feature>
<comment type="subunit">
    <text evidence="4">Homodimer.</text>
</comment>
<dbReference type="GO" id="GO:0019144">
    <property type="term" value="F:ADP-sugar diphosphatase activity"/>
    <property type="evidence" value="ECO:0007669"/>
    <property type="project" value="TreeGrafter"/>
</dbReference>
<evidence type="ECO:0000256" key="4">
    <source>
        <dbReference type="ARBA" id="ARBA00011738"/>
    </source>
</evidence>
<dbReference type="Pfam" id="PF00293">
    <property type="entry name" value="NUDIX"/>
    <property type="match status" value="1"/>
</dbReference>
<accession>A0A6N6M5T3</accession>
<dbReference type="PROSITE" id="PS00893">
    <property type="entry name" value="NUDIX_BOX"/>
    <property type="match status" value="1"/>
</dbReference>
<sequence length="188" mass="21500">MDFKVISEKLKYDSFLKIKEGTIEMIDSGKRHNRERVDRPDASVVLIRNIDQNTIVLVEQFRYPTGKKILEAMAGKVDKGESPLDAAIRETREECGYKVKPKNIKHLHSSFSTPGYSSEKFHLFYAEVTNSDKLKNEGGGLDDENEYINVVELPVEVFKEKVDNLELEDTKTLLLGMFLKSNHFSSLL</sequence>
<dbReference type="GO" id="GO:0046872">
    <property type="term" value="F:metal ion binding"/>
    <property type="evidence" value="ECO:0007669"/>
    <property type="project" value="UniProtKB-KW"/>
</dbReference>
<feature type="binding site" evidence="9">
    <location>
        <position position="146"/>
    </location>
    <ligand>
        <name>Mg(2+)</name>
        <dbReference type="ChEBI" id="CHEBI:18420"/>
        <label>1</label>
    </ligand>
</feature>
<evidence type="ECO:0000256" key="7">
    <source>
        <dbReference type="ARBA" id="ARBA00032162"/>
    </source>
</evidence>
<evidence type="ECO:0000256" key="3">
    <source>
        <dbReference type="ARBA" id="ARBA00007275"/>
    </source>
</evidence>